<dbReference type="EMBL" id="ML119105">
    <property type="protein sequence ID" value="RPB17524.1"/>
    <property type="molecule type" value="Genomic_DNA"/>
</dbReference>
<feature type="compositionally biased region" description="Pro residues" evidence="5">
    <location>
        <begin position="47"/>
        <end position="66"/>
    </location>
</feature>
<dbReference type="InParanoid" id="A0A3N4L3N7"/>
<dbReference type="GO" id="GO:0003712">
    <property type="term" value="F:transcription coregulator activity"/>
    <property type="evidence" value="ECO:0007669"/>
    <property type="project" value="InterPro"/>
</dbReference>
<accession>A0A3N4L3N7</accession>
<evidence type="ECO:0000256" key="2">
    <source>
        <dbReference type="ARBA" id="ARBA00010743"/>
    </source>
</evidence>
<keyword evidence="7" id="KW-1185">Reference proteome</keyword>
<name>A0A3N4L3N7_9PEZI</name>
<protein>
    <recommendedName>
        <fullName evidence="4">Mediator of RNA polymerase II transcription subunit 20</fullName>
    </recommendedName>
    <alternativeName>
        <fullName evidence="4">Mediator complex subunit 20</fullName>
    </alternativeName>
</protein>
<dbReference type="Pfam" id="PF08612">
    <property type="entry name" value="Med20"/>
    <property type="match status" value="1"/>
</dbReference>
<evidence type="ECO:0000313" key="6">
    <source>
        <dbReference type="EMBL" id="RPB17524.1"/>
    </source>
</evidence>
<dbReference type="GO" id="GO:0016592">
    <property type="term" value="C:mediator complex"/>
    <property type="evidence" value="ECO:0007669"/>
    <property type="project" value="InterPro"/>
</dbReference>
<evidence type="ECO:0000256" key="4">
    <source>
        <dbReference type="RuleBase" id="RU364152"/>
    </source>
</evidence>
<evidence type="ECO:0000313" key="7">
    <source>
        <dbReference type="Proteomes" id="UP000277580"/>
    </source>
</evidence>
<comment type="function">
    <text evidence="4">Component of the Mediator complex, a coactivator involved in the regulated transcription of nearly all RNA polymerase II-dependent genes. Mediator functions as a bridge to convey information from gene-specific regulatory proteins to the basal RNA polymerase II transcription machinery. Mediator is recruited to promoters by direct interactions with regulatory proteins and serves as a scaffold for the assembly of a functional preinitiation complex with RNA polymerase II and the general transcription factors.</text>
</comment>
<evidence type="ECO:0000256" key="1">
    <source>
        <dbReference type="ARBA" id="ARBA00004123"/>
    </source>
</evidence>
<keyword evidence="4" id="KW-0805">Transcription regulation</keyword>
<keyword evidence="4" id="KW-0804">Transcription</keyword>
<dbReference type="Proteomes" id="UP000277580">
    <property type="component" value="Unassembled WGS sequence"/>
</dbReference>
<proteinExistence type="inferred from homology"/>
<dbReference type="AlphaFoldDB" id="A0A3N4L3N7"/>
<dbReference type="InterPro" id="IPR013921">
    <property type="entry name" value="Mediator_Med20"/>
</dbReference>
<gene>
    <name evidence="4" type="primary">MED20</name>
    <name evidence="6" type="ORF">P167DRAFT_561209</name>
</gene>
<dbReference type="Gene3D" id="3.30.310.180">
    <property type="match status" value="1"/>
</dbReference>
<dbReference type="STRING" id="1392247.A0A3N4L3N7"/>
<evidence type="ECO:0000256" key="5">
    <source>
        <dbReference type="SAM" id="MobiDB-lite"/>
    </source>
</evidence>
<sequence length="209" mass="24024">MPVTGLYFISEPTNPPALQILTDRLSKRHQPFPLARWTLEHKLLRENPPPVPATPTSPTTPQPTPQAPQHKFMQWLDLSYHPFMLFVLADKQMVTSEREFELIVRSKMAPMWTPRQTLRALGPGYEVDDFRVRIADLTQGDQMKGCIVEVEYGPCSYIEQGEAIIRDFVMGLDPPEGKFTFAPAEGYEKGKEWTVLDTGRQYCEVLRFR</sequence>
<dbReference type="OrthoDB" id="1854899at2759"/>
<keyword evidence="3 4" id="KW-0539">Nucleus</keyword>
<comment type="subcellular location">
    <subcellularLocation>
        <location evidence="1 4">Nucleus</location>
    </subcellularLocation>
</comment>
<feature type="region of interest" description="Disordered" evidence="5">
    <location>
        <begin position="45"/>
        <end position="68"/>
    </location>
</feature>
<comment type="similarity">
    <text evidence="2 4">Belongs to the Mediator complex subunit 20 family.</text>
</comment>
<dbReference type="GO" id="GO:0006357">
    <property type="term" value="P:regulation of transcription by RNA polymerase II"/>
    <property type="evidence" value="ECO:0007669"/>
    <property type="project" value="InterPro"/>
</dbReference>
<reference evidence="6 7" key="1">
    <citation type="journal article" date="2018" name="Nat. Ecol. Evol.">
        <title>Pezizomycetes genomes reveal the molecular basis of ectomycorrhizal truffle lifestyle.</title>
        <authorList>
            <person name="Murat C."/>
            <person name="Payen T."/>
            <person name="Noel B."/>
            <person name="Kuo A."/>
            <person name="Morin E."/>
            <person name="Chen J."/>
            <person name="Kohler A."/>
            <person name="Krizsan K."/>
            <person name="Balestrini R."/>
            <person name="Da Silva C."/>
            <person name="Montanini B."/>
            <person name="Hainaut M."/>
            <person name="Levati E."/>
            <person name="Barry K.W."/>
            <person name="Belfiori B."/>
            <person name="Cichocki N."/>
            <person name="Clum A."/>
            <person name="Dockter R.B."/>
            <person name="Fauchery L."/>
            <person name="Guy J."/>
            <person name="Iotti M."/>
            <person name="Le Tacon F."/>
            <person name="Lindquist E.A."/>
            <person name="Lipzen A."/>
            <person name="Malagnac F."/>
            <person name="Mello A."/>
            <person name="Molinier V."/>
            <person name="Miyauchi S."/>
            <person name="Poulain J."/>
            <person name="Riccioni C."/>
            <person name="Rubini A."/>
            <person name="Sitrit Y."/>
            <person name="Splivallo R."/>
            <person name="Traeger S."/>
            <person name="Wang M."/>
            <person name="Zifcakova L."/>
            <person name="Wipf D."/>
            <person name="Zambonelli A."/>
            <person name="Paolocci F."/>
            <person name="Nowrousian M."/>
            <person name="Ottonello S."/>
            <person name="Baldrian P."/>
            <person name="Spatafora J.W."/>
            <person name="Henrissat B."/>
            <person name="Nagy L.G."/>
            <person name="Aury J.M."/>
            <person name="Wincker P."/>
            <person name="Grigoriev I.V."/>
            <person name="Bonfante P."/>
            <person name="Martin F.M."/>
        </authorList>
    </citation>
    <scope>NUCLEOTIDE SEQUENCE [LARGE SCALE GENOMIC DNA]</scope>
    <source>
        <strain evidence="6 7">CCBAS932</strain>
    </source>
</reference>
<organism evidence="6 7">
    <name type="scientific">Morchella conica CCBAS932</name>
    <dbReference type="NCBI Taxonomy" id="1392247"/>
    <lineage>
        <taxon>Eukaryota</taxon>
        <taxon>Fungi</taxon>
        <taxon>Dikarya</taxon>
        <taxon>Ascomycota</taxon>
        <taxon>Pezizomycotina</taxon>
        <taxon>Pezizomycetes</taxon>
        <taxon>Pezizales</taxon>
        <taxon>Morchellaceae</taxon>
        <taxon>Morchella</taxon>
    </lineage>
</organism>
<comment type="subunit">
    <text evidence="4">Component of the Mediator complex.</text>
</comment>
<evidence type="ECO:0000256" key="3">
    <source>
        <dbReference type="ARBA" id="ARBA00023242"/>
    </source>
</evidence>
<keyword evidence="4" id="KW-0010">Activator</keyword>